<evidence type="ECO:0000313" key="8">
    <source>
        <dbReference type="Proteomes" id="UP000460287"/>
    </source>
</evidence>
<accession>A0A7X2N154</accession>
<dbReference type="GO" id="GO:0004314">
    <property type="term" value="F:[acyl-carrier-protein] S-malonyltransferase activity"/>
    <property type="evidence" value="ECO:0007669"/>
    <property type="project" value="UniProtKB-EC"/>
</dbReference>
<feature type="active site" evidence="5">
    <location>
        <position position="200"/>
    </location>
</feature>
<comment type="similarity">
    <text evidence="4">Belongs to the fabD family.</text>
</comment>
<comment type="caution">
    <text evidence="7">The sequence shown here is derived from an EMBL/GenBank/DDBJ whole genome shotgun (WGS) entry which is preliminary data.</text>
</comment>
<dbReference type="InterPro" id="IPR016036">
    <property type="entry name" value="Malonyl_transacylase_ACP-bd"/>
</dbReference>
<dbReference type="InterPro" id="IPR050858">
    <property type="entry name" value="Mal-CoA-ACP_Trans/PKS_FabD"/>
</dbReference>
<dbReference type="SUPFAM" id="SSF55048">
    <property type="entry name" value="Probable ACP-binding domain of malonyl-CoA ACP transacylase"/>
    <property type="match status" value="1"/>
</dbReference>
<sequence length="316" mass="34271">MKKIAFLFAGQGSQKLNMGKDFYDSLESSKKIFDDADEALGFKITDVIFGDNKEILDETENTQPAVVAFNMAAQCALESFGVEADMAAGLSLGEYNALIYGQALNYKDAIPLVKKRGKFMQEAVPLGVGGMAAILKLDDETVEEICSAVSTEDSIVECANYNCPGQIVISGANEALNKAIVLAKEKGGKAVKLPVSAPFHCSMLESASLKLEDELKNIKVSSPQTKVYCNVTGKAYGKDDDVKEMLKKQVVSSVLFTHIVKDMIDNGAEIFVEIGPAKTLSSFVKKIKKDAAVFNVYDMESLKNTIEGIKKLQEEC</sequence>
<dbReference type="InterPro" id="IPR001227">
    <property type="entry name" value="Ac_transferase_dom_sf"/>
</dbReference>
<evidence type="ECO:0000256" key="3">
    <source>
        <dbReference type="ARBA" id="ARBA00048462"/>
    </source>
</evidence>
<dbReference type="InterPro" id="IPR016035">
    <property type="entry name" value="Acyl_Trfase/lysoPLipase"/>
</dbReference>
<dbReference type="InterPro" id="IPR014043">
    <property type="entry name" value="Acyl_transferase_dom"/>
</dbReference>
<dbReference type="PANTHER" id="PTHR42681:SF1">
    <property type="entry name" value="MALONYL-COA-ACYL CARRIER PROTEIN TRANSACYLASE, MITOCHONDRIAL"/>
    <property type="match status" value="1"/>
</dbReference>
<dbReference type="FunFam" id="3.30.70.250:FF:000001">
    <property type="entry name" value="Malonyl CoA-acyl carrier protein transacylase"/>
    <property type="match status" value="1"/>
</dbReference>
<dbReference type="Gene3D" id="3.40.366.10">
    <property type="entry name" value="Malonyl-Coenzyme A Acyl Carrier Protein, domain 2"/>
    <property type="match status" value="1"/>
</dbReference>
<dbReference type="PANTHER" id="PTHR42681">
    <property type="entry name" value="MALONYL-COA-ACYL CARRIER PROTEIN TRANSACYLASE, MITOCHONDRIAL"/>
    <property type="match status" value="1"/>
</dbReference>
<dbReference type="EMBL" id="VULX01000028">
    <property type="protein sequence ID" value="MSR92345.1"/>
    <property type="molecule type" value="Genomic_DNA"/>
</dbReference>
<dbReference type="GO" id="GO:0005829">
    <property type="term" value="C:cytosol"/>
    <property type="evidence" value="ECO:0007669"/>
    <property type="project" value="TreeGrafter"/>
</dbReference>
<proteinExistence type="inferred from homology"/>
<protein>
    <recommendedName>
        <fullName evidence="4">Malonyl CoA-acyl carrier protein transacylase</fullName>
        <ecNumber evidence="4">2.3.1.39</ecNumber>
    </recommendedName>
</protein>
<evidence type="ECO:0000256" key="4">
    <source>
        <dbReference type="PIRNR" id="PIRNR000446"/>
    </source>
</evidence>
<evidence type="ECO:0000256" key="5">
    <source>
        <dbReference type="PIRSR" id="PIRSR000446-1"/>
    </source>
</evidence>
<evidence type="ECO:0000259" key="6">
    <source>
        <dbReference type="SMART" id="SM00827"/>
    </source>
</evidence>
<dbReference type="SUPFAM" id="SSF52151">
    <property type="entry name" value="FabD/lysophospholipase-like"/>
    <property type="match status" value="1"/>
</dbReference>
<dbReference type="Proteomes" id="UP000460287">
    <property type="component" value="Unassembled WGS sequence"/>
</dbReference>
<evidence type="ECO:0000313" key="7">
    <source>
        <dbReference type="EMBL" id="MSR92345.1"/>
    </source>
</evidence>
<gene>
    <name evidence="7" type="primary">fabD</name>
    <name evidence="7" type="ORF">FYJ33_13325</name>
</gene>
<dbReference type="PIRSF" id="PIRSF000446">
    <property type="entry name" value="Mct"/>
    <property type="match status" value="1"/>
</dbReference>
<dbReference type="NCBIfam" id="TIGR00128">
    <property type="entry name" value="fabD"/>
    <property type="match status" value="1"/>
</dbReference>
<dbReference type="GO" id="GO:0006633">
    <property type="term" value="P:fatty acid biosynthetic process"/>
    <property type="evidence" value="ECO:0007669"/>
    <property type="project" value="TreeGrafter"/>
</dbReference>
<dbReference type="RefSeq" id="WP_154532242.1">
    <property type="nucleotide sequence ID" value="NZ_VULX01000028.1"/>
</dbReference>
<dbReference type="SMART" id="SM00827">
    <property type="entry name" value="PKS_AT"/>
    <property type="match status" value="1"/>
</dbReference>
<keyword evidence="8" id="KW-1185">Reference proteome</keyword>
<dbReference type="InterPro" id="IPR004410">
    <property type="entry name" value="Malonyl_CoA-ACP_transAc_FabD"/>
</dbReference>
<feature type="domain" description="Malonyl-CoA:ACP transacylase (MAT)" evidence="6">
    <location>
        <begin position="7"/>
        <end position="304"/>
    </location>
</feature>
<keyword evidence="1 4" id="KW-0808">Transferase</keyword>
<keyword evidence="2 4" id="KW-0012">Acyltransferase</keyword>
<dbReference type="AlphaFoldDB" id="A0A7X2N154"/>
<reference evidence="7 8" key="1">
    <citation type="submission" date="2019-08" db="EMBL/GenBank/DDBJ databases">
        <title>In-depth cultivation of the pig gut microbiome towards novel bacterial diversity and tailored functional studies.</title>
        <authorList>
            <person name="Wylensek D."/>
            <person name="Hitch T.C.A."/>
            <person name="Clavel T."/>
        </authorList>
    </citation>
    <scope>NUCLEOTIDE SEQUENCE [LARGE SCALE GENOMIC DNA]</scope>
    <source>
        <strain evidence="7 8">WCA-383-APC-5B</strain>
    </source>
</reference>
<name>A0A7X2N154_9CLOT</name>
<evidence type="ECO:0000256" key="1">
    <source>
        <dbReference type="ARBA" id="ARBA00022679"/>
    </source>
</evidence>
<dbReference type="Gene3D" id="3.30.70.250">
    <property type="entry name" value="Malonyl-CoA ACP transacylase, ACP-binding"/>
    <property type="match status" value="1"/>
</dbReference>
<dbReference type="InterPro" id="IPR024925">
    <property type="entry name" value="Malonyl_CoA-ACP_transAc"/>
</dbReference>
<dbReference type="Pfam" id="PF00698">
    <property type="entry name" value="Acyl_transf_1"/>
    <property type="match status" value="1"/>
</dbReference>
<evidence type="ECO:0000256" key="2">
    <source>
        <dbReference type="ARBA" id="ARBA00023315"/>
    </source>
</evidence>
<feature type="active site" evidence="5">
    <location>
        <position position="91"/>
    </location>
</feature>
<dbReference type="EC" id="2.3.1.39" evidence="4"/>
<comment type="catalytic activity">
    <reaction evidence="3 4">
        <text>holo-[ACP] + malonyl-CoA = malonyl-[ACP] + CoA</text>
        <dbReference type="Rhea" id="RHEA:41792"/>
        <dbReference type="Rhea" id="RHEA-COMP:9623"/>
        <dbReference type="Rhea" id="RHEA-COMP:9685"/>
        <dbReference type="ChEBI" id="CHEBI:57287"/>
        <dbReference type="ChEBI" id="CHEBI:57384"/>
        <dbReference type="ChEBI" id="CHEBI:64479"/>
        <dbReference type="ChEBI" id="CHEBI:78449"/>
        <dbReference type="EC" id="2.3.1.39"/>
    </reaction>
</comment>
<organism evidence="7 8">
    <name type="scientific">Inconstantimicrobium porci</name>
    <dbReference type="NCBI Taxonomy" id="2652291"/>
    <lineage>
        <taxon>Bacteria</taxon>
        <taxon>Bacillati</taxon>
        <taxon>Bacillota</taxon>
        <taxon>Clostridia</taxon>
        <taxon>Eubacteriales</taxon>
        <taxon>Clostridiaceae</taxon>
        <taxon>Inconstantimicrobium</taxon>
    </lineage>
</organism>